<evidence type="ECO:0000259" key="1">
    <source>
        <dbReference type="PROSITE" id="PS50943"/>
    </source>
</evidence>
<dbReference type="SUPFAM" id="SSF47413">
    <property type="entry name" value="lambda repressor-like DNA-binding domains"/>
    <property type="match status" value="1"/>
</dbReference>
<dbReference type="AlphaFoldDB" id="A0AAW9K9V8"/>
<organism evidence="2 3">
    <name type="scientific">Carnobacterium maltaromaticum</name>
    <name type="common">Carnobacterium piscicola</name>
    <dbReference type="NCBI Taxonomy" id="2751"/>
    <lineage>
        <taxon>Bacteria</taxon>
        <taxon>Bacillati</taxon>
        <taxon>Bacillota</taxon>
        <taxon>Bacilli</taxon>
        <taxon>Lactobacillales</taxon>
        <taxon>Carnobacteriaceae</taxon>
        <taxon>Carnobacterium</taxon>
    </lineage>
</organism>
<evidence type="ECO:0000313" key="3">
    <source>
        <dbReference type="Proteomes" id="UP001290462"/>
    </source>
</evidence>
<dbReference type="Proteomes" id="UP001290462">
    <property type="component" value="Unassembled WGS sequence"/>
</dbReference>
<dbReference type="Gene3D" id="1.25.40.10">
    <property type="entry name" value="Tetratricopeptide repeat domain"/>
    <property type="match status" value="1"/>
</dbReference>
<comment type="caution">
    <text evidence="2">The sequence shown here is derived from an EMBL/GenBank/DDBJ whole genome shotgun (WGS) entry which is preliminary data.</text>
</comment>
<gene>
    <name evidence="2" type="ORF">RAK27_10350</name>
</gene>
<proteinExistence type="predicted"/>
<reference evidence="2" key="1">
    <citation type="submission" date="2023-08" db="EMBL/GenBank/DDBJ databases">
        <title>Genomic characterization of piscicolin 126 produced by Carnobacterium maltaromaticum CM22 strain isolated from salmon (Salmo salar).</title>
        <authorList>
            <person name="Gonzalez-Gragera E."/>
            <person name="Garcia-Lopez J.D."/>
            <person name="Teso-Perez C."/>
            <person name="Gimenez-Hernandez I."/>
            <person name="Peralta-Sanchez J.M."/>
            <person name="Valdivia E."/>
            <person name="Montalban-Lopez M."/>
            <person name="Martin-Platero A.M."/>
            <person name="Banos A."/>
            <person name="Martinez-Bueno M."/>
        </authorList>
    </citation>
    <scope>NUCLEOTIDE SEQUENCE</scope>
    <source>
        <strain evidence="2">CM22</strain>
    </source>
</reference>
<name>A0AAW9K9V8_CARML</name>
<dbReference type="InterPro" id="IPR010982">
    <property type="entry name" value="Lambda_DNA-bd_dom_sf"/>
</dbReference>
<dbReference type="InterPro" id="IPR011990">
    <property type="entry name" value="TPR-like_helical_dom_sf"/>
</dbReference>
<dbReference type="CDD" id="cd00093">
    <property type="entry name" value="HTH_XRE"/>
    <property type="match status" value="1"/>
</dbReference>
<feature type="domain" description="HTH cro/C1-type" evidence="1">
    <location>
        <begin position="1"/>
        <end position="45"/>
    </location>
</feature>
<dbReference type="EMBL" id="JAVBVO010000003">
    <property type="protein sequence ID" value="MDZ5759058.1"/>
    <property type="molecule type" value="Genomic_DNA"/>
</dbReference>
<protein>
    <submittedName>
        <fullName evidence="2">Helix-turn-helix transcriptional regulator</fullName>
    </submittedName>
</protein>
<dbReference type="Pfam" id="PF01381">
    <property type="entry name" value="HTH_3"/>
    <property type="match status" value="1"/>
</dbReference>
<dbReference type="GO" id="GO:0003677">
    <property type="term" value="F:DNA binding"/>
    <property type="evidence" value="ECO:0007669"/>
    <property type="project" value="InterPro"/>
</dbReference>
<dbReference type="InterPro" id="IPR001387">
    <property type="entry name" value="Cro/C1-type_HTH"/>
</dbReference>
<dbReference type="PROSITE" id="PS50943">
    <property type="entry name" value="HTH_CROC1"/>
    <property type="match status" value="1"/>
</dbReference>
<accession>A0AAW9K9V8</accession>
<evidence type="ECO:0000313" key="2">
    <source>
        <dbReference type="EMBL" id="MDZ5759058.1"/>
    </source>
</evidence>
<dbReference type="RefSeq" id="WP_322809025.1">
    <property type="nucleotide sequence ID" value="NZ_JAVBVO010000003.1"/>
</dbReference>
<sequence length="83" mass="9132">MTQKELAVGICTQATISNIEKAGKVPAITLLLAIADRLDIDIDKLCYLMSENTSKNGKIMKKVKVLCSQSNHKEAAVMLKRNQ</sequence>